<gene>
    <name evidence="1" type="ORF">MCB1EB_0558</name>
</gene>
<dbReference type="EMBL" id="AP018150">
    <property type="protein sequence ID" value="BBE08719.1"/>
    <property type="molecule type" value="Genomic_DNA"/>
</dbReference>
<dbReference type="RefSeq" id="WP_045363101.1">
    <property type="nucleotide sequence ID" value="NZ_AP018150.1"/>
</dbReference>
<name>A0A2Z6ETH1_9BURK</name>
<dbReference type="AlphaFoldDB" id="A0A2Z6ETH1"/>
<sequence>MRHSGKRLERVMRKELLLLRAEVERAELVEAAAALHNKFSYFSWLKGFLPLPTTVNAAPIKDIKDFVPRAYTTLKSAMSLLLLLRPILRNARPLAKWTTIGVAAWKGVRLWRRMISHRR</sequence>
<evidence type="ECO:0000313" key="1">
    <source>
        <dbReference type="EMBL" id="BBE08719.1"/>
    </source>
</evidence>
<reference evidence="1 2" key="1">
    <citation type="journal article" date="2018" name="Microbes Environ.">
        <title>Comparative Genomic Insights into Endofungal Lifestyles of Two Bacterial Endosymbionts, Mycoavidus cysteinexigens and Burkholderia rhizoxinica.</title>
        <authorList>
            <person name="Sharmin D."/>
            <person name="Guo Y."/>
            <person name="Nishizawa T."/>
            <person name="Ohshima S."/>
            <person name="Sato Y."/>
            <person name="Takashima Y."/>
            <person name="Narisawa K."/>
            <person name="Ohta H."/>
        </authorList>
    </citation>
    <scope>NUCLEOTIDE SEQUENCE [LARGE SCALE GENOMIC DNA]</scope>
    <source>
        <strain evidence="1 2">B1-EB</strain>
    </source>
</reference>
<proteinExistence type="predicted"/>
<evidence type="ECO:0000313" key="2">
    <source>
        <dbReference type="Proteomes" id="UP000282597"/>
    </source>
</evidence>
<keyword evidence="2" id="KW-1185">Reference proteome</keyword>
<accession>A0A2Z6ETH1</accession>
<protein>
    <submittedName>
        <fullName evidence="1">Uncharacterized protein</fullName>
    </submittedName>
</protein>
<dbReference type="KEGG" id="mcys:MCB1EB_0558"/>
<organism evidence="1 2">
    <name type="scientific">Mycoavidus cysteinexigens</name>
    <dbReference type="NCBI Taxonomy" id="1553431"/>
    <lineage>
        <taxon>Bacteria</taxon>
        <taxon>Pseudomonadati</taxon>
        <taxon>Pseudomonadota</taxon>
        <taxon>Betaproteobacteria</taxon>
        <taxon>Burkholderiales</taxon>
        <taxon>Burkholderiaceae</taxon>
        <taxon>Mycoavidus</taxon>
    </lineage>
</organism>
<dbReference type="Proteomes" id="UP000282597">
    <property type="component" value="Chromosome"/>
</dbReference>